<keyword evidence="3" id="KW-0282">Flagellum</keyword>
<dbReference type="RefSeq" id="WP_084665160.1">
    <property type="nucleotide sequence ID" value="NZ_LT838272.1"/>
</dbReference>
<proteinExistence type="predicted"/>
<accession>A0A1W1VT98</accession>
<evidence type="ECO:0000313" key="4">
    <source>
        <dbReference type="Proteomes" id="UP000192569"/>
    </source>
</evidence>
<reference evidence="3 4" key="1">
    <citation type="submission" date="2017-04" db="EMBL/GenBank/DDBJ databases">
        <authorList>
            <person name="Afonso C.L."/>
            <person name="Miller P.J."/>
            <person name="Scott M.A."/>
            <person name="Spackman E."/>
            <person name="Goraichik I."/>
            <person name="Dimitrov K.M."/>
            <person name="Suarez D.L."/>
            <person name="Swayne D.E."/>
        </authorList>
    </citation>
    <scope>NUCLEOTIDE SEQUENCE [LARGE SCALE GENOMIC DNA]</scope>
    <source>
        <strain evidence="3 4">ToBE</strain>
    </source>
</reference>
<evidence type="ECO:0000313" key="3">
    <source>
        <dbReference type="EMBL" id="SMB96579.1"/>
    </source>
</evidence>
<keyword evidence="3" id="KW-0969">Cilium</keyword>
<dbReference type="STRING" id="698762.SAMN00808754_1542"/>
<keyword evidence="3" id="KW-0966">Cell projection</keyword>
<keyword evidence="1" id="KW-0175">Coiled coil</keyword>
<dbReference type="EMBL" id="LT838272">
    <property type="protein sequence ID" value="SMB96579.1"/>
    <property type="molecule type" value="Genomic_DNA"/>
</dbReference>
<keyword evidence="4" id="KW-1185">Reference proteome</keyword>
<organism evidence="3 4">
    <name type="scientific">Thermanaeromonas toyohensis ToBE</name>
    <dbReference type="NCBI Taxonomy" id="698762"/>
    <lineage>
        <taxon>Bacteria</taxon>
        <taxon>Bacillati</taxon>
        <taxon>Bacillota</taxon>
        <taxon>Clostridia</taxon>
        <taxon>Neomoorellales</taxon>
        <taxon>Neomoorellaceae</taxon>
        <taxon>Thermanaeromonas</taxon>
    </lineage>
</organism>
<evidence type="ECO:0000256" key="1">
    <source>
        <dbReference type="SAM" id="Coils"/>
    </source>
</evidence>
<feature type="coiled-coil region" evidence="1">
    <location>
        <begin position="80"/>
        <end position="117"/>
    </location>
</feature>
<sequence length="239" mass="26034">MWRRIVPPARVVRSLPTASEEERPVAPVQEQEMAQEPVPEVAVFDQVPVLGEDLGQPDQEDVQEGTTLEKAVSAEARHILVQASQVLARAEEVLKEAEEVLQRANEVAMEVREAAERTVSGIGDFIIEAVRVAALREVDPETTLAAVRAAVAQAVEQGMAGAEARVIVAAEAVEEVRRSLEETGRLLKVEASDLLDEGDCVVDWYEAVVDGRTSVRLEKALKQLEEKLSGRSVEEEAGP</sequence>
<evidence type="ECO:0000256" key="2">
    <source>
        <dbReference type="SAM" id="MobiDB-lite"/>
    </source>
</evidence>
<feature type="region of interest" description="Disordered" evidence="2">
    <location>
        <begin position="14"/>
        <end position="37"/>
    </location>
</feature>
<dbReference type="Proteomes" id="UP000192569">
    <property type="component" value="Chromosome I"/>
</dbReference>
<gene>
    <name evidence="3" type="ORF">SAMN00808754_1542</name>
</gene>
<protein>
    <submittedName>
        <fullName evidence="3">Flagellar biosynthesis/type III secretory pathway protein FliH</fullName>
    </submittedName>
</protein>
<name>A0A1W1VT98_9FIRM</name>
<dbReference type="AlphaFoldDB" id="A0A1W1VT98"/>